<dbReference type="InterPro" id="IPR011050">
    <property type="entry name" value="Pectin_lyase_fold/virulence"/>
</dbReference>
<evidence type="ECO:0000259" key="1">
    <source>
        <dbReference type="SMART" id="SM00912"/>
    </source>
</evidence>
<dbReference type="InterPro" id="IPR012334">
    <property type="entry name" value="Pectin_lyas_fold"/>
</dbReference>
<organism evidence="2 3">
    <name type="scientific">Brasilonema sennae CENA114</name>
    <dbReference type="NCBI Taxonomy" id="415709"/>
    <lineage>
        <taxon>Bacteria</taxon>
        <taxon>Bacillati</taxon>
        <taxon>Cyanobacteriota</taxon>
        <taxon>Cyanophyceae</taxon>
        <taxon>Nostocales</taxon>
        <taxon>Scytonemataceae</taxon>
        <taxon>Brasilonema</taxon>
        <taxon>Bromeliae group (in: Brasilonema)</taxon>
    </lineage>
</organism>
<dbReference type="EMBL" id="CP030118">
    <property type="protein sequence ID" value="QDL12027.1"/>
    <property type="molecule type" value="Genomic_DNA"/>
</dbReference>
<dbReference type="Gene3D" id="2.160.20.10">
    <property type="entry name" value="Single-stranded right-handed beta-helix, Pectin lyase-like"/>
    <property type="match status" value="3"/>
</dbReference>
<name>A0A856MRB8_9CYAN</name>
<dbReference type="InterPro" id="IPR008638">
    <property type="entry name" value="FhaB/CdiA-like_TPS"/>
</dbReference>
<dbReference type="SMART" id="SM00912">
    <property type="entry name" value="Haemagg_act"/>
    <property type="match status" value="1"/>
</dbReference>
<dbReference type="KEGG" id="bsen:DP114_32705"/>
<dbReference type="Pfam" id="PF05860">
    <property type="entry name" value="TPS"/>
    <property type="match status" value="1"/>
</dbReference>
<evidence type="ECO:0000313" key="3">
    <source>
        <dbReference type="Proteomes" id="UP000503129"/>
    </source>
</evidence>
<protein>
    <submittedName>
        <fullName evidence="2">Filamentous hemagglutinin</fullName>
    </submittedName>
</protein>
<proteinExistence type="predicted"/>
<dbReference type="NCBIfam" id="TIGR01901">
    <property type="entry name" value="adhes_NPXG"/>
    <property type="match status" value="1"/>
</dbReference>
<evidence type="ECO:0000313" key="2">
    <source>
        <dbReference type="EMBL" id="QDL12027.1"/>
    </source>
</evidence>
<sequence>MKHDWRSRSACLAASLLWGSSLASHSVRKAHSLFLFTLPLYIVGSLTSISTVKAQVSSDGTVSTTVTTPDGRNFDINDGTTRGGNLFHSFKDFSVPTGGSANFKNALDVQNIIGRVTGGSVSNIEGAIRALGNANLFLLNPAGIIFGSNASLQIGGSFLGSTANSLLFDNGFEFSATNPQAPPLLTINVPIGLGFRDNPGTITVQGEGHKFSYATDTDATIRTDSPGLQVQPGKTLALVGGNVLLEGGNLRAESGRIELGSIASPSLVNLRQTDFGFALGYSGVQNFGDIQLSQRASADASGEGGGEIQVQSRRLSLRDGASILSISSGSKPGGTFSVNATESVELIGQSTNNQYASSLSTESQGSGSSGDLRITTGKFIAKDGAYAQTYIVSSGNGGNLTLQASESIELIGRGLYSSGFYTSTGSGSSGNGGDLSIETGRLSITDGATVDANTESSGNAGKVTIKAGTLLVRDGARVTASTFGGGDGGNLTVTADRVELIGTTADGEFSGGLFAQQNTQDATANAGNLTINTRELLVQNGAQVSASTFGAGNGGNLIVIADKVELIGTTTDGEFSSGLFAQQNTSGATGNGGDLTINTRELLVRDGARVSASTFGAGNSGNLTINTRELLMQSGAQVSASTFGAGNGGNLIVTSDKVKLIGTTTDGKFSSGLFAQTDFNTTGNAGDLTINTRELLVRDRAGVSVQSLGTGTAGNLTVNARAIRLDNNGTLRANTRSNSTDPNKQQATVTIRSKDLILRRGSNITANATGTANGGNITITTDNLVGLENSDITANAFSGNGGNITIRTQGLFGIQPRSQLTPESDITAFSQQNPSLSGTINIITPEIDPTRGLFELTETVIDPAQQIAQNPCVKGFGNSFTITGRGGLPTDPNKILSSNNVRVDLIKPVASTVSSTSTTQKQPSKSPTVKQIIPARGWIYNEKGQVVLVGYDPTKTGVQREQPAPASNCAAVR</sequence>
<gene>
    <name evidence="2" type="ORF">DP114_32705</name>
</gene>
<feature type="domain" description="Filamentous haemagglutinin FhaB/tRNA nuclease CdiA-like TPS" evidence="1">
    <location>
        <begin position="57"/>
        <end position="169"/>
    </location>
</feature>
<accession>A0A856MRB8</accession>
<dbReference type="AlphaFoldDB" id="A0A856MRB8"/>
<dbReference type="SUPFAM" id="SSF51126">
    <property type="entry name" value="Pectin lyase-like"/>
    <property type="match status" value="4"/>
</dbReference>
<dbReference type="Proteomes" id="UP000503129">
    <property type="component" value="Chromosome"/>
</dbReference>
<keyword evidence="3" id="KW-1185">Reference proteome</keyword>
<reference evidence="2 3" key="1">
    <citation type="submission" date="2018-06" db="EMBL/GenBank/DDBJ databases">
        <title>Comparative genomics of Brasilonema spp. strains.</title>
        <authorList>
            <person name="Alvarenga D.O."/>
            <person name="Fiore M.F."/>
            <person name="Varani A.M."/>
        </authorList>
    </citation>
    <scope>NUCLEOTIDE SEQUENCE [LARGE SCALE GENOMIC DNA]</scope>
    <source>
        <strain evidence="2 3">CENA114</strain>
    </source>
</reference>
<dbReference type="RefSeq" id="WP_171978069.1">
    <property type="nucleotide sequence ID" value="NZ_CAWOXK010000001.1"/>
</dbReference>